<evidence type="ECO:0000256" key="1">
    <source>
        <dbReference type="ARBA" id="ARBA00022490"/>
    </source>
</evidence>
<dbReference type="InterPro" id="IPR050132">
    <property type="entry name" value="Gln/Glu-tRNA_Ligase"/>
</dbReference>
<dbReference type="InterPro" id="IPR014729">
    <property type="entry name" value="Rossmann-like_a/b/a_fold"/>
</dbReference>
<dbReference type="SUPFAM" id="SSF47616">
    <property type="entry name" value="GST C-terminal domain-like"/>
    <property type="match status" value="1"/>
</dbReference>
<keyword evidence="5 7" id="KW-0648">Protein biosynthesis</keyword>
<reference evidence="10 11" key="1">
    <citation type="submission" date="2019-04" db="EMBL/GenBank/DDBJ databases">
        <title>Friends and foes A comparative genomics studyof 23 Aspergillus species from section Flavi.</title>
        <authorList>
            <consortium name="DOE Joint Genome Institute"/>
            <person name="Kjaerbolling I."/>
            <person name="Vesth T."/>
            <person name="Frisvad J.C."/>
            <person name="Nybo J.L."/>
            <person name="Theobald S."/>
            <person name="Kildgaard S."/>
            <person name="Isbrandt T."/>
            <person name="Kuo A."/>
            <person name="Sato A."/>
            <person name="Lyhne E.K."/>
            <person name="Kogle M.E."/>
            <person name="Wiebenga A."/>
            <person name="Kun R.S."/>
            <person name="Lubbers R.J."/>
            <person name="Makela M.R."/>
            <person name="Barry K."/>
            <person name="Chovatia M."/>
            <person name="Clum A."/>
            <person name="Daum C."/>
            <person name="Haridas S."/>
            <person name="He G."/>
            <person name="LaButti K."/>
            <person name="Lipzen A."/>
            <person name="Mondo S."/>
            <person name="Riley R."/>
            <person name="Salamov A."/>
            <person name="Simmons B.A."/>
            <person name="Magnuson J.K."/>
            <person name="Henrissat B."/>
            <person name="Mortensen U.H."/>
            <person name="Larsen T.O."/>
            <person name="Devries R.P."/>
            <person name="Grigoriev I.V."/>
            <person name="Machida M."/>
            <person name="Baker S.E."/>
            <person name="Andersen M.R."/>
        </authorList>
    </citation>
    <scope>NUCLEOTIDE SEQUENCE [LARGE SCALE GENOMIC DNA]</scope>
    <source>
        <strain evidence="10 11">IBT 29228</strain>
    </source>
</reference>
<keyword evidence="2 7" id="KW-0436">Ligase</keyword>
<feature type="domain" description="Glutamyl/glutaminyl-tRNA synthetase class Ib catalytic" evidence="8">
    <location>
        <begin position="324"/>
        <end position="382"/>
    </location>
</feature>
<dbReference type="AlphaFoldDB" id="A0A5N7AQR9"/>
<keyword evidence="11" id="KW-1185">Reference proteome</keyword>
<evidence type="ECO:0000259" key="8">
    <source>
        <dbReference type="Pfam" id="PF00749"/>
    </source>
</evidence>
<keyword evidence="1" id="KW-0963">Cytoplasm</keyword>
<dbReference type="InterPro" id="IPR000924">
    <property type="entry name" value="Glu/Gln-tRNA-synth"/>
</dbReference>
<keyword evidence="4 7" id="KW-0067">ATP-binding</keyword>
<dbReference type="InterPro" id="IPR020059">
    <property type="entry name" value="Glu/Gln-tRNA-synth_Ib_codon-bd"/>
</dbReference>
<dbReference type="GO" id="GO:0004818">
    <property type="term" value="F:glutamate-tRNA ligase activity"/>
    <property type="evidence" value="ECO:0007669"/>
    <property type="project" value="TreeGrafter"/>
</dbReference>
<dbReference type="GO" id="GO:0006424">
    <property type="term" value="P:glutamyl-tRNA aminoacylation"/>
    <property type="evidence" value="ECO:0007669"/>
    <property type="project" value="TreeGrafter"/>
</dbReference>
<dbReference type="PANTHER" id="PTHR43097:SF5">
    <property type="entry name" value="GLUTAMATE--TRNA LIGASE"/>
    <property type="match status" value="1"/>
</dbReference>
<evidence type="ECO:0000256" key="2">
    <source>
        <dbReference type="ARBA" id="ARBA00022598"/>
    </source>
</evidence>
<evidence type="ECO:0000256" key="5">
    <source>
        <dbReference type="ARBA" id="ARBA00022917"/>
    </source>
</evidence>
<evidence type="ECO:0000313" key="10">
    <source>
        <dbReference type="EMBL" id="KAE8372205.1"/>
    </source>
</evidence>
<evidence type="ECO:0000313" key="11">
    <source>
        <dbReference type="Proteomes" id="UP000326198"/>
    </source>
</evidence>
<dbReference type="GO" id="GO:0005829">
    <property type="term" value="C:cytosol"/>
    <property type="evidence" value="ECO:0007669"/>
    <property type="project" value="TreeGrafter"/>
</dbReference>
<accession>A0A5N7AQR9</accession>
<comment type="similarity">
    <text evidence="7">Belongs to the class-I aminoacyl-tRNA synthetase family.</text>
</comment>
<dbReference type="PANTHER" id="PTHR43097">
    <property type="entry name" value="GLUTAMINE-TRNA LIGASE"/>
    <property type="match status" value="1"/>
</dbReference>
<proteinExistence type="inferred from homology"/>
<feature type="domain" description="Glutamyl/glutaminyl-tRNA synthetase class Ib catalytic" evidence="8">
    <location>
        <begin position="176"/>
        <end position="317"/>
    </location>
</feature>
<evidence type="ECO:0000256" key="6">
    <source>
        <dbReference type="ARBA" id="ARBA00023146"/>
    </source>
</evidence>
<keyword evidence="3 7" id="KW-0547">Nucleotide-binding</keyword>
<sequence>MAVLKAASIANSTLALPAILAVEYATHHGVQVDITFEDGNNLGSDRDALELAPDTAYHLTGDAIFTYLQDLTSPPKLAGTAGRPTVTDAKALDKPMKELELHLTLRSYIVGYSLTVADVALWGVLRGNRVIVGLRRSKTTNPWLSEAVMAFNSRKQPKKTTGANYNIGLKNTENGIVCRFPPEPSGYLHIGHAKAALENSYFAHEYGKNRGTLICRFEDTNPSKESEEFREFILRDPSVLGVRPDRVSYSSDYFQQMYEACIGLIRSGKAYAGNIAMEIMQDQRVKGIASACRNMQPEESLAHFVEMKSGSQTGLQCPITAPEEALGLRKVEIWVFSRLNFVRTVLSKRKLTNDPRMPTVRGIRRRGCTIPALREFILKARPQPKYYKPKHKSPALGTKKVMFSKEIVIGQDDARHFKENERITLMNWGNAIVRKGREPKQHLFNRDWEYIGI</sequence>
<dbReference type="Gene3D" id="3.40.50.620">
    <property type="entry name" value="HUPs"/>
    <property type="match status" value="2"/>
</dbReference>
<evidence type="ECO:0008006" key="12">
    <source>
        <dbReference type="Google" id="ProtNLM"/>
    </source>
</evidence>
<dbReference type="PROSITE" id="PS00178">
    <property type="entry name" value="AA_TRNA_LIGASE_I"/>
    <property type="match status" value="1"/>
</dbReference>
<dbReference type="InterPro" id="IPR011035">
    <property type="entry name" value="Ribosomal_bL25/Gln-tRNA_synth"/>
</dbReference>
<protein>
    <recommendedName>
        <fullName evidence="12">tRNA synthetases class I, catalytic domain-containing protein</fullName>
    </recommendedName>
</protein>
<dbReference type="OrthoDB" id="10250478at2759"/>
<dbReference type="Pfam" id="PF03950">
    <property type="entry name" value="tRNA-synt_1c_C"/>
    <property type="match status" value="1"/>
</dbReference>
<dbReference type="Proteomes" id="UP000326198">
    <property type="component" value="Unassembled WGS sequence"/>
</dbReference>
<dbReference type="PRINTS" id="PR00987">
    <property type="entry name" value="TRNASYNTHGLU"/>
</dbReference>
<dbReference type="GO" id="GO:0017102">
    <property type="term" value="C:methionyl glutamyl tRNA synthetase complex"/>
    <property type="evidence" value="ECO:0007669"/>
    <property type="project" value="TreeGrafter"/>
</dbReference>
<dbReference type="InterPro" id="IPR020058">
    <property type="entry name" value="Glu/Gln-tRNA-synth_Ib_cat-dom"/>
</dbReference>
<evidence type="ECO:0000256" key="3">
    <source>
        <dbReference type="ARBA" id="ARBA00022741"/>
    </source>
</evidence>
<dbReference type="InterPro" id="IPR001412">
    <property type="entry name" value="aa-tRNA-synth_I_CS"/>
</dbReference>
<dbReference type="Gene3D" id="1.20.1050.10">
    <property type="match status" value="1"/>
</dbReference>
<dbReference type="SUPFAM" id="SSF52374">
    <property type="entry name" value="Nucleotidylyl transferase"/>
    <property type="match status" value="1"/>
</dbReference>
<name>A0A5N7AQR9_9EURO</name>
<dbReference type="SUPFAM" id="SSF50715">
    <property type="entry name" value="Ribosomal protein L25-like"/>
    <property type="match status" value="1"/>
</dbReference>
<gene>
    <name evidence="10" type="ORF">BDV26DRAFT_302124</name>
</gene>
<dbReference type="EMBL" id="ML736370">
    <property type="protein sequence ID" value="KAE8372205.1"/>
    <property type="molecule type" value="Genomic_DNA"/>
</dbReference>
<organism evidence="10 11">
    <name type="scientific">Aspergillus bertholletiae</name>
    <dbReference type="NCBI Taxonomy" id="1226010"/>
    <lineage>
        <taxon>Eukaryota</taxon>
        <taxon>Fungi</taxon>
        <taxon>Dikarya</taxon>
        <taxon>Ascomycota</taxon>
        <taxon>Pezizomycotina</taxon>
        <taxon>Eurotiomycetes</taxon>
        <taxon>Eurotiomycetidae</taxon>
        <taxon>Eurotiales</taxon>
        <taxon>Aspergillaceae</taxon>
        <taxon>Aspergillus</taxon>
        <taxon>Aspergillus subgen. Circumdati</taxon>
    </lineage>
</organism>
<evidence type="ECO:0000256" key="4">
    <source>
        <dbReference type="ARBA" id="ARBA00022840"/>
    </source>
</evidence>
<evidence type="ECO:0000259" key="9">
    <source>
        <dbReference type="Pfam" id="PF03950"/>
    </source>
</evidence>
<evidence type="ECO:0000256" key="7">
    <source>
        <dbReference type="RuleBase" id="RU363037"/>
    </source>
</evidence>
<keyword evidence="6 7" id="KW-0030">Aminoacyl-tRNA synthetase</keyword>
<dbReference type="Pfam" id="PF00749">
    <property type="entry name" value="tRNA-synt_1c"/>
    <property type="match status" value="2"/>
</dbReference>
<dbReference type="InterPro" id="IPR036282">
    <property type="entry name" value="Glutathione-S-Trfase_C_sf"/>
</dbReference>
<dbReference type="GO" id="GO:0005524">
    <property type="term" value="F:ATP binding"/>
    <property type="evidence" value="ECO:0007669"/>
    <property type="project" value="UniProtKB-KW"/>
</dbReference>
<feature type="domain" description="Glutamyl/glutaminyl-tRNA synthetase class Ib anti-codon binding" evidence="9">
    <location>
        <begin position="387"/>
        <end position="436"/>
    </location>
</feature>